<organism evidence="5 6">
    <name type="scientific">Ruminiclostridium papyrosolvens DSM 2782</name>
    <dbReference type="NCBI Taxonomy" id="588581"/>
    <lineage>
        <taxon>Bacteria</taxon>
        <taxon>Bacillati</taxon>
        <taxon>Bacillota</taxon>
        <taxon>Clostridia</taxon>
        <taxon>Eubacteriales</taxon>
        <taxon>Oscillospiraceae</taxon>
        <taxon>Ruminiclostridium</taxon>
    </lineage>
</organism>
<protein>
    <recommendedName>
        <fullName evidence="7">Copper amine oxidase-like domain-containing protein</fullName>
    </recommendedName>
</protein>
<feature type="signal peptide" evidence="1">
    <location>
        <begin position="1"/>
        <end position="21"/>
    </location>
</feature>
<accession>F1TAI9</accession>
<dbReference type="Gene3D" id="3.90.640.20">
    <property type="entry name" value="Heat-shock cognate protein, ATPase"/>
    <property type="match status" value="1"/>
</dbReference>
<dbReference type="RefSeq" id="WP_004617627.1">
    <property type="nucleotide sequence ID" value="NZ_ACXX02000003.1"/>
</dbReference>
<comment type="caution">
    <text evidence="5">The sequence shown here is derived from an EMBL/GenBank/DDBJ whole genome shotgun (WGS) entry which is preliminary data.</text>
</comment>
<dbReference type="Pfam" id="PF11738">
    <property type="entry name" value="DUF3298"/>
    <property type="match status" value="1"/>
</dbReference>
<proteinExistence type="predicted"/>
<evidence type="ECO:0000259" key="4">
    <source>
        <dbReference type="Pfam" id="PF13739"/>
    </source>
</evidence>
<dbReference type="InterPro" id="IPR021729">
    <property type="entry name" value="DUF3298"/>
</dbReference>
<dbReference type="Proteomes" id="UP000003860">
    <property type="component" value="Unassembled WGS sequence"/>
</dbReference>
<keyword evidence="6" id="KW-1185">Reference proteome</keyword>
<dbReference type="InterPro" id="IPR012854">
    <property type="entry name" value="Cu_amine_oxidase-like_N"/>
</dbReference>
<feature type="domain" description="Copper amine oxidase-like N-terminal" evidence="2">
    <location>
        <begin position="266"/>
        <end position="362"/>
    </location>
</feature>
<evidence type="ECO:0000259" key="3">
    <source>
        <dbReference type="Pfam" id="PF11738"/>
    </source>
</evidence>
<evidence type="ECO:0000256" key="1">
    <source>
        <dbReference type="SAM" id="SignalP"/>
    </source>
</evidence>
<keyword evidence="1" id="KW-0732">Signal</keyword>
<feature type="chain" id="PRO_5038977423" description="Copper amine oxidase-like domain-containing protein" evidence="1">
    <location>
        <begin position="22"/>
        <end position="488"/>
    </location>
</feature>
<name>F1TAI9_9FIRM</name>
<gene>
    <name evidence="5" type="ORF">Cpap_2954</name>
</gene>
<dbReference type="InterPro" id="IPR036582">
    <property type="entry name" value="Mao_N_sf"/>
</dbReference>
<dbReference type="AlphaFoldDB" id="F1TAI9"/>
<evidence type="ECO:0000313" key="6">
    <source>
        <dbReference type="Proteomes" id="UP000003860"/>
    </source>
</evidence>
<dbReference type="Gene3D" id="3.30.565.40">
    <property type="entry name" value="Fervidobacterium nodosum Rt17-B1 like"/>
    <property type="match status" value="1"/>
</dbReference>
<dbReference type="InterPro" id="IPR025303">
    <property type="entry name" value="PdaC"/>
</dbReference>
<dbReference type="Gene3D" id="3.30.457.10">
    <property type="entry name" value="Copper amine oxidase-like, N-terminal domain"/>
    <property type="match status" value="1"/>
</dbReference>
<feature type="domain" description="DUF3298" evidence="3">
    <location>
        <begin position="166"/>
        <end position="238"/>
    </location>
</feature>
<dbReference type="EMBL" id="ACXX02000003">
    <property type="protein sequence ID" value="EGD48532.1"/>
    <property type="molecule type" value="Genomic_DNA"/>
</dbReference>
<dbReference type="Pfam" id="PF07833">
    <property type="entry name" value="Cu_amine_oxidN1"/>
    <property type="match status" value="1"/>
</dbReference>
<dbReference type="eggNOG" id="COG5513">
    <property type="taxonomic scope" value="Bacteria"/>
</dbReference>
<dbReference type="InterPro" id="IPR037126">
    <property type="entry name" value="PdaC/RsiV-like_sf"/>
</dbReference>
<dbReference type="Pfam" id="PF13739">
    <property type="entry name" value="PdaC"/>
    <property type="match status" value="1"/>
</dbReference>
<feature type="domain" description="Deacetylase PdaC" evidence="4">
    <location>
        <begin position="54"/>
        <end position="147"/>
    </location>
</feature>
<evidence type="ECO:0000259" key="2">
    <source>
        <dbReference type="Pfam" id="PF07833"/>
    </source>
</evidence>
<evidence type="ECO:0008006" key="7">
    <source>
        <dbReference type="Google" id="ProtNLM"/>
    </source>
</evidence>
<dbReference type="STRING" id="588581.Cpap_2954"/>
<dbReference type="OrthoDB" id="5637at2"/>
<evidence type="ECO:0000313" key="5">
    <source>
        <dbReference type="EMBL" id="EGD48532.1"/>
    </source>
</evidence>
<reference evidence="5" key="1">
    <citation type="submission" date="2009-07" db="EMBL/GenBank/DDBJ databases">
        <authorList>
            <consortium name="US DOE Joint Genome Institute (JGI-PGF)"/>
            <person name="Lucas S."/>
            <person name="Copeland A."/>
            <person name="Lapidus A."/>
            <person name="Glavina del Rio T."/>
            <person name="Tice H."/>
            <person name="Bruce D."/>
            <person name="Goodwin L."/>
            <person name="Pitluck S."/>
            <person name="Larimer F."/>
            <person name="Land M.L."/>
            <person name="Mouttaki H."/>
            <person name="He Z."/>
            <person name="Zhou J."/>
            <person name="Hemme C.L."/>
        </authorList>
    </citation>
    <scope>NUCLEOTIDE SEQUENCE</scope>
    <source>
        <strain evidence="5">DSM 2782</strain>
    </source>
</reference>
<dbReference type="SUPFAM" id="SSF55383">
    <property type="entry name" value="Copper amine oxidase, domain N"/>
    <property type="match status" value="1"/>
</dbReference>
<sequence>MKKALLFVMIVAITLTLLPTATGISSVAADSDKSAKIETSKTDTVKVETAKIEKNDGSSIKIIYPVLSGFTSAEKINDLLKNSNLDAIGTVRKEQSYLEEYIKGMPQKIQDPPFASIDSSYDYNKSGDILSFVTNTYFYAGGAHGMTSLDSYTVNTKSGELYSFSSLFNSKSNYKKVILDSIKKSIDKEKNMYFEDAKTTVDKANSNYKFYIDGNKLVIYFGVYELRPYAGGIARFSLTAKELKGLLKDDVYNQMINAKPLEKIRLNGISAKTQFKTYEKDYVLMVPLKTTADILGYKVGWDSKNGASIAGGFIKNNVDTYYTTGSKKIKLTPAKVIGNVMYVPVTYFSEVLKEDVSFDGEALRLFTKSTVTPSQFDTQSTEFIKADSAEECADLYAKAVKERKGVVQYGLMSAKLREANKKGFEELNWVTGVSSPWVTTYNVKDNGNGNFKITFNWATSAGKSPDTTVTLSVSEVKDQQYFEITSIK</sequence>
<reference evidence="5" key="2">
    <citation type="submission" date="2011-01" db="EMBL/GenBank/DDBJ databases">
        <title>The Non-contiguous Finished genome of Clostridium papyrosolvens.</title>
        <authorList>
            <person name="Lucas S."/>
            <person name="Copeland A."/>
            <person name="Lapidus A."/>
            <person name="Cheng J.-F."/>
            <person name="Goodwin L."/>
            <person name="Pitluck S."/>
            <person name="Misra M."/>
            <person name="Chertkov O."/>
            <person name="Detter J.C."/>
            <person name="Han C."/>
            <person name="Tapia R."/>
            <person name="Land M."/>
            <person name="Hauser L."/>
            <person name="Kyrpides N."/>
            <person name="Ivanova N."/>
            <person name="Pagani I."/>
            <person name="Mouttaki H."/>
            <person name="He Z."/>
            <person name="Zhou J."/>
            <person name="Hemme C.L."/>
            <person name="Woyke T."/>
        </authorList>
    </citation>
    <scope>NUCLEOTIDE SEQUENCE [LARGE SCALE GENOMIC DNA]</scope>
    <source>
        <strain evidence="5">DSM 2782</strain>
    </source>
</reference>